<evidence type="ECO:0000313" key="7">
    <source>
        <dbReference type="EMBL" id="MFD2472050.1"/>
    </source>
</evidence>
<dbReference type="PANTHER" id="PTHR42847">
    <property type="entry name" value="ALKANESULFONATE MONOOXYGENASE"/>
    <property type="match status" value="1"/>
</dbReference>
<name>A0ABW5HFF9_9PSEU</name>
<dbReference type="PANTHER" id="PTHR42847:SF4">
    <property type="entry name" value="ALKANESULFONATE MONOOXYGENASE-RELATED"/>
    <property type="match status" value="1"/>
</dbReference>
<feature type="compositionally biased region" description="Basic and acidic residues" evidence="5">
    <location>
        <begin position="1"/>
        <end position="17"/>
    </location>
</feature>
<accession>A0ABW5HFF9</accession>
<feature type="domain" description="Luciferase-like" evidence="6">
    <location>
        <begin position="71"/>
        <end position="371"/>
    </location>
</feature>
<keyword evidence="3" id="KW-0560">Oxidoreductase</keyword>
<protein>
    <submittedName>
        <fullName evidence="7">LLM class flavin-dependent oxidoreductase</fullName>
    </submittedName>
</protein>
<evidence type="ECO:0000256" key="2">
    <source>
        <dbReference type="ARBA" id="ARBA00022643"/>
    </source>
</evidence>
<dbReference type="Gene3D" id="3.20.20.30">
    <property type="entry name" value="Luciferase-like domain"/>
    <property type="match status" value="1"/>
</dbReference>
<keyword evidence="4" id="KW-0503">Monooxygenase</keyword>
<evidence type="ECO:0000256" key="4">
    <source>
        <dbReference type="ARBA" id="ARBA00023033"/>
    </source>
</evidence>
<keyword evidence="2" id="KW-0288">FMN</keyword>
<dbReference type="InterPro" id="IPR050172">
    <property type="entry name" value="SsuD_RutA_monooxygenase"/>
</dbReference>
<dbReference type="SUPFAM" id="SSF51679">
    <property type="entry name" value="Bacterial luciferase-like"/>
    <property type="match status" value="1"/>
</dbReference>
<gene>
    <name evidence="7" type="ORF">ACFSVL_31960</name>
</gene>
<sequence length="404" mass="44658">MPESIRQLKSDTEKAEVLRGPFDPGGQPDLSGDHPLHLSLFAWNVRSGLSATKAVLSDPARLRDFWEWPSASKLLKGAEAAGFDSQLQYGMWSGFGGEIGWNDSALDFATAPAAAAAITERLGLLTTFHVGYGVHPLWLAKITSATDHVAGGRLGVNIIASTNANDYAQFGIGDKPSREQKYEIADEFTTLLKYLWTSDHPIDFEGKYFQAYGAQVSPRPKSSPRPLLMSAAQSDIGFDYAARQCDLMFIASNVTGGSLDEYRTKAEKIHAAAAQYGRKIRICAMCYVVMEETDAEAEKKVRWMADEIDREALRNHIIRTGLGPEADLEDRYLGLGEDRYTQFGLGMHGYQLFGSYDTVADKLAGLHEAGVGQVALCFFDPHRGVEQMRDHLMPRLRERGLRND</sequence>
<evidence type="ECO:0000256" key="3">
    <source>
        <dbReference type="ARBA" id="ARBA00023002"/>
    </source>
</evidence>
<dbReference type="Pfam" id="PF00296">
    <property type="entry name" value="Bac_luciferase"/>
    <property type="match status" value="1"/>
</dbReference>
<feature type="region of interest" description="Disordered" evidence="5">
    <location>
        <begin position="1"/>
        <end position="29"/>
    </location>
</feature>
<keyword evidence="1" id="KW-0285">Flavoprotein</keyword>
<organism evidence="7 8">
    <name type="scientific">Amycolatopsis silviterrae</name>
    <dbReference type="NCBI Taxonomy" id="1656914"/>
    <lineage>
        <taxon>Bacteria</taxon>
        <taxon>Bacillati</taxon>
        <taxon>Actinomycetota</taxon>
        <taxon>Actinomycetes</taxon>
        <taxon>Pseudonocardiales</taxon>
        <taxon>Pseudonocardiaceae</taxon>
        <taxon>Amycolatopsis</taxon>
    </lineage>
</organism>
<keyword evidence="8" id="KW-1185">Reference proteome</keyword>
<comment type="caution">
    <text evidence="7">The sequence shown here is derived from an EMBL/GenBank/DDBJ whole genome shotgun (WGS) entry which is preliminary data.</text>
</comment>
<proteinExistence type="predicted"/>
<dbReference type="InterPro" id="IPR011251">
    <property type="entry name" value="Luciferase-like_dom"/>
</dbReference>
<dbReference type="InterPro" id="IPR036661">
    <property type="entry name" value="Luciferase-like_sf"/>
</dbReference>
<dbReference type="RefSeq" id="WP_378309401.1">
    <property type="nucleotide sequence ID" value="NZ_JBHUKS010000026.1"/>
</dbReference>
<evidence type="ECO:0000256" key="5">
    <source>
        <dbReference type="SAM" id="MobiDB-lite"/>
    </source>
</evidence>
<dbReference type="Proteomes" id="UP001597483">
    <property type="component" value="Unassembled WGS sequence"/>
</dbReference>
<evidence type="ECO:0000313" key="8">
    <source>
        <dbReference type="Proteomes" id="UP001597483"/>
    </source>
</evidence>
<evidence type="ECO:0000259" key="6">
    <source>
        <dbReference type="Pfam" id="PF00296"/>
    </source>
</evidence>
<reference evidence="8" key="1">
    <citation type="journal article" date="2019" name="Int. J. Syst. Evol. Microbiol.">
        <title>The Global Catalogue of Microorganisms (GCM) 10K type strain sequencing project: providing services to taxonomists for standard genome sequencing and annotation.</title>
        <authorList>
            <consortium name="The Broad Institute Genomics Platform"/>
            <consortium name="The Broad Institute Genome Sequencing Center for Infectious Disease"/>
            <person name="Wu L."/>
            <person name="Ma J."/>
        </authorList>
    </citation>
    <scope>NUCLEOTIDE SEQUENCE [LARGE SCALE GENOMIC DNA]</scope>
    <source>
        <strain evidence="8">CGMCC 4.7641</strain>
    </source>
</reference>
<dbReference type="EMBL" id="JBHUKS010000026">
    <property type="protein sequence ID" value="MFD2472050.1"/>
    <property type="molecule type" value="Genomic_DNA"/>
</dbReference>
<evidence type="ECO:0000256" key="1">
    <source>
        <dbReference type="ARBA" id="ARBA00022630"/>
    </source>
</evidence>